<comment type="caution">
    <text evidence="4">Lacks conserved residue(s) required for the propagation of feature annotation.</text>
</comment>
<keyword evidence="4 5" id="KW-0479">Metal-binding</keyword>
<comment type="cofactor">
    <cofactor evidence="4">
        <name>Zn(2+)</name>
        <dbReference type="ChEBI" id="CHEBI:29105"/>
    </cofactor>
    <text evidence="4">Binds 1 zinc ion per subunit.</text>
</comment>
<feature type="binding site" evidence="4">
    <location>
        <position position="36"/>
    </location>
    <ligand>
        <name>NAD(+)</name>
        <dbReference type="ChEBI" id="CHEBI:57540"/>
    </ligand>
</feature>
<dbReference type="PROSITE" id="PS50305">
    <property type="entry name" value="SIRTUIN"/>
    <property type="match status" value="1"/>
</dbReference>
<feature type="binding site" evidence="4 5">
    <location>
        <position position="132"/>
    </location>
    <ligand>
        <name>Zn(2+)</name>
        <dbReference type="ChEBI" id="CHEBI:29105"/>
    </ligand>
</feature>
<dbReference type="InterPro" id="IPR028628">
    <property type="entry name" value="Sirtuin_class_U"/>
</dbReference>
<reference evidence="7" key="1">
    <citation type="submission" date="2020-10" db="EMBL/GenBank/DDBJ databases">
        <authorList>
            <person name="Gilroy R."/>
        </authorList>
    </citation>
    <scope>NUCLEOTIDE SEQUENCE</scope>
    <source>
        <strain evidence="7">ChiBcec16-1751</strain>
    </source>
</reference>
<dbReference type="GO" id="GO:0008270">
    <property type="term" value="F:zinc ion binding"/>
    <property type="evidence" value="ECO:0007669"/>
    <property type="project" value="UniProtKB-UniRule"/>
</dbReference>
<dbReference type="EC" id="2.3.1.286" evidence="4"/>
<dbReference type="InterPro" id="IPR026590">
    <property type="entry name" value="Ssirtuin_cat_dom"/>
</dbReference>
<dbReference type="HAMAP" id="MF_01968">
    <property type="entry name" value="Sirtuin_ClassU"/>
    <property type="match status" value="1"/>
</dbReference>
<comment type="similarity">
    <text evidence="4">Belongs to the sirtuin family. Class U subfamily.</text>
</comment>
<feature type="binding site" evidence="4">
    <location>
        <position position="28"/>
    </location>
    <ligand>
        <name>NAD(+)</name>
        <dbReference type="ChEBI" id="CHEBI:57540"/>
    </ligand>
</feature>
<feature type="binding site" evidence="4">
    <location>
        <position position="121"/>
    </location>
    <ligand>
        <name>NAD(+)</name>
        <dbReference type="ChEBI" id="CHEBI:57540"/>
    </ligand>
</feature>
<keyword evidence="4 5" id="KW-0862">Zinc</keyword>
<evidence type="ECO:0000256" key="5">
    <source>
        <dbReference type="PROSITE-ProRule" id="PRU00236"/>
    </source>
</evidence>
<dbReference type="InterPro" id="IPR050134">
    <property type="entry name" value="NAD-dep_sirtuin_deacylases"/>
</dbReference>
<dbReference type="Gene3D" id="3.30.1600.10">
    <property type="entry name" value="SIR2/SIRT2 'Small Domain"/>
    <property type="match status" value="1"/>
</dbReference>
<dbReference type="PANTHER" id="PTHR11085">
    <property type="entry name" value="NAD-DEPENDENT PROTEIN DEACYLASE SIRTUIN-5, MITOCHONDRIAL-RELATED"/>
    <property type="match status" value="1"/>
</dbReference>
<feature type="binding site" evidence="4">
    <location>
        <position position="24"/>
    </location>
    <ligand>
        <name>NAD(+)</name>
        <dbReference type="ChEBI" id="CHEBI:57540"/>
    </ligand>
</feature>
<dbReference type="NCBIfam" id="NF001752">
    <property type="entry name" value="PRK00481.1-1"/>
    <property type="match status" value="1"/>
</dbReference>
<evidence type="ECO:0000256" key="1">
    <source>
        <dbReference type="ARBA" id="ARBA00022490"/>
    </source>
</evidence>
<feature type="domain" description="Deacetylase sirtuin-type" evidence="6">
    <location>
        <begin position="1"/>
        <end position="242"/>
    </location>
</feature>
<evidence type="ECO:0000313" key="8">
    <source>
        <dbReference type="Proteomes" id="UP000886741"/>
    </source>
</evidence>
<dbReference type="GO" id="GO:0017136">
    <property type="term" value="F:histone deacetylase activity, NAD-dependent"/>
    <property type="evidence" value="ECO:0007669"/>
    <property type="project" value="TreeGrafter"/>
</dbReference>
<feature type="binding site" evidence="4">
    <location>
        <position position="106"/>
    </location>
    <ligand>
        <name>nicotinamide</name>
        <dbReference type="ChEBI" id="CHEBI:17154"/>
    </ligand>
</feature>
<sequence length="242" mass="27010">MDETLQTLQRWIDESRCTVFFGGAGVSTESGIPDFRSVDGLYNQKYRWPPETILSRSFFNRNPEEFYRFYRDKMLCLGAKPNAAHRKLAELEAAGKLRSVVTQNIDGLHQLAGSQRVWELHGSVHRNHCMRCKTAYPVEFIRDSTGVPTCTCGSIVKPDVVLYEEGLDNRVIEGAVHDIRSADLLIIGGTSLAVYPAAGLIDYFSGRHIVLINKTPTPCDDRADLVLTGPIGQLLDQIRVNA</sequence>
<comment type="function">
    <text evidence="4">NAD-dependent protein deacetylase which modulates the activities of several enzymes which are inactive in their acetylated form.</text>
</comment>
<dbReference type="GO" id="GO:0070403">
    <property type="term" value="F:NAD+ binding"/>
    <property type="evidence" value="ECO:0007669"/>
    <property type="project" value="UniProtKB-UniRule"/>
</dbReference>
<proteinExistence type="inferred from homology"/>
<feature type="binding site" evidence="4">
    <location>
        <position position="103"/>
    </location>
    <ligand>
        <name>NAD(+)</name>
        <dbReference type="ChEBI" id="CHEBI:57540"/>
    </ligand>
</feature>
<accession>A0A9D1JT75</accession>
<dbReference type="Proteomes" id="UP000886741">
    <property type="component" value="Unassembled WGS sequence"/>
</dbReference>
<feature type="binding site" evidence="4">
    <location>
        <position position="213"/>
    </location>
    <ligand>
        <name>NAD(+)</name>
        <dbReference type="ChEBI" id="CHEBI:57540"/>
    </ligand>
</feature>
<dbReference type="SUPFAM" id="SSF52467">
    <property type="entry name" value="DHS-like NAD/FAD-binding domain"/>
    <property type="match status" value="1"/>
</dbReference>
<feature type="binding site" evidence="4 5">
    <location>
        <position position="129"/>
    </location>
    <ligand>
        <name>Zn(2+)</name>
        <dbReference type="ChEBI" id="CHEBI:29105"/>
    </ligand>
</feature>
<name>A0A9D1JT75_9FIRM</name>
<feature type="binding site" evidence="4">
    <location>
        <position position="35"/>
    </location>
    <ligand>
        <name>nicotinamide</name>
        <dbReference type="ChEBI" id="CHEBI:17154"/>
    </ligand>
</feature>
<dbReference type="InterPro" id="IPR029035">
    <property type="entry name" value="DHS-like_NAD/FAD-binding_dom"/>
</dbReference>
<feature type="binding site" evidence="4">
    <location>
        <position position="191"/>
    </location>
    <ligand>
        <name>NAD(+)</name>
        <dbReference type="ChEBI" id="CHEBI:57540"/>
    </ligand>
</feature>
<feature type="active site" description="Proton acceptor" evidence="4 5">
    <location>
        <position position="121"/>
    </location>
</feature>
<evidence type="ECO:0000256" key="4">
    <source>
        <dbReference type="HAMAP-Rule" id="MF_01968"/>
    </source>
</evidence>
<feature type="binding site" evidence="4">
    <location>
        <position position="105"/>
    </location>
    <ligand>
        <name>NAD(+)</name>
        <dbReference type="ChEBI" id="CHEBI:57540"/>
    </ligand>
</feature>
<dbReference type="Gene3D" id="3.40.50.1220">
    <property type="entry name" value="TPP-binding domain"/>
    <property type="match status" value="1"/>
</dbReference>
<feature type="binding site" evidence="4">
    <location>
        <position position="35"/>
    </location>
    <ligand>
        <name>NAD(+)</name>
        <dbReference type="ChEBI" id="CHEBI:57540"/>
    </ligand>
</feature>
<dbReference type="PANTHER" id="PTHR11085:SF4">
    <property type="entry name" value="NAD-DEPENDENT PROTEIN DEACYLASE"/>
    <property type="match status" value="1"/>
</dbReference>
<dbReference type="EMBL" id="DVJJ01000016">
    <property type="protein sequence ID" value="HIS63864.1"/>
    <property type="molecule type" value="Genomic_DNA"/>
</dbReference>
<feature type="binding site" evidence="4 5">
    <location>
        <position position="152"/>
    </location>
    <ligand>
        <name>Zn(2+)</name>
        <dbReference type="ChEBI" id="CHEBI:29105"/>
    </ligand>
</feature>
<comment type="subcellular location">
    <subcellularLocation>
        <location evidence="4">Cytoplasm</location>
    </subcellularLocation>
</comment>
<dbReference type="AlphaFoldDB" id="A0A9D1JT75"/>
<keyword evidence="1 4" id="KW-0963">Cytoplasm</keyword>
<feature type="binding site" evidence="4">
    <location>
        <position position="231"/>
    </location>
    <ligand>
        <name>NAD(+)</name>
        <dbReference type="ChEBI" id="CHEBI:57540"/>
    </ligand>
</feature>
<evidence type="ECO:0000256" key="3">
    <source>
        <dbReference type="ARBA" id="ARBA00023027"/>
    </source>
</evidence>
<feature type="binding site" evidence="4 5">
    <location>
        <position position="150"/>
    </location>
    <ligand>
        <name>Zn(2+)</name>
        <dbReference type="ChEBI" id="CHEBI:29105"/>
    </ligand>
</feature>
<feature type="binding site" evidence="4">
    <location>
        <position position="190"/>
    </location>
    <ligand>
        <name>NAD(+)</name>
        <dbReference type="ChEBI" id="CHEBI:57540"/>
    </ligand>
</feature>
<protein>
    <recommendedName>
        <fullName evidence="4">NAD-dependent protein deacetylase</fullName>
        <ecNumber evidence="4">2.3.1.286</ecNumber>
    </recommendedName>
    <alternativeName>
        <fullName evidence="4">Regulatory protein SIR2 homolog</fullName>
    </alternativeName>
</protein>
<comment type="catalytic activity">
    <reaction evidence="4">
        <text>N(6)-acetyl-L-lysyl-[protein] + NAD(+) + H2O = 2''-O-acetyl-ADP-D-ribose + nicotinamide + L-lysyl-[protein]</text>
        <dbReference type="Rhea" id="RHEA:43636"/>
        <dbReference type="Rhea" id="RHEA-COMP:9752"/>
        <dbReference type="Rhea" id="RHEA-COMP:10731"/>
        <dbReference type="ChEBI" id="CHEBI:15377"/>
        <dbReference type="ChEBI" id="CHEBI:17154"/>
        <dbReference type="ChEBI" id="CHEBI:29969"/>
        <dbReference type="ChEBI" id="CHEBI:57540"/>
        <dbReference type="ChEBI" id="CHEBI:61930"/>
        <dbReference type="ChEBI" id="CHEBI:83767"/>
        <dbReference type="EC" id="2.3.1.286"/>
    </reaction>
</comment>
<dbReference type="Pfam" id="PF02146">
    <property type="entry name" value="SIR2"/>
    <property type="match status" value="1"/>
</dbReference>
<feature type="binding site" evidence="4">
    <location>
        <position position="105"/>
    </location>
    <ligand>
        <name>nicotinamide</name>
        <dbReference type="ChEBI" id="CHEBI:17154"/>
    </ligand>
</feature>
<evidence type="ECO:0000256" key="2">
    <source>
        <dbReference type="ARBA" id="ARBA00022679"/>
    </source>
</evidence>
<organism evidence="7 8">
    <name type="scientific">Candidatus Avoscillospira avistercoris</name>
    <dbReference type="NCBI Taxonomy" id="2840707"/>
    <lineage>
        <taxon>Bacteria</taxon>
        <taxon>Bacillati</taxon>
        <taxon>Bacillota</taxon>
        <taxon>Clostridia</taxon>
        <taxon>Eubacteriales</taxon>
        <taxon>Oscillospiraceae</taxon>
        <taxon>Oscillospiraceae incertae sedis</taxon>
        <taxon>Candidatus Avoscillospira</taxon>
    </lineage>
</organism>
<feature type="binding site" evidence="4">
    <location>
        <position position="106"/>
    </location>
    <ligand>
        <name>NAD(+)</name>
        <dbReference type="ChEBI" id="CHEBI:57540"/>
    </ligand>
</feature>
<comment type="caution">
    <text evidence="7">The sequence shown here is derived from an EMBL/GenBank/DDBJ whole genome shotgun (WGS) entry which is preliminary data.</text>
</comment>
<gene>
    <name evidence="4" type="primary">cobB</name>
    <name evidence="7" type="ORF">IAA83_00655</name>
</gene>
<reference evidence="7" key="2">
    <citation type="journal article" date="2021" name="PeerJ">
        <title>Extensive microbial diversity within the chicken gut microbiome revealed by metagenomics and culture.</title>
        <authorList>
            <person name="Gilroy R."/>
            <person name="Ravi A."/>
            <person name="Getino M."/>
            <person name="Pursley I."/>
            <person name="Horton D.L."/>
            <person name="Alikhan N.F."/>
            <person name="Baker D."/>
            <person name="Gharbi K."/>
            <person name="Hall N."/>
            <person name="Watson M."/>
            <person name="Adriaenssens E.M."/>
            <person name="Foster-Nyarko E."/>
            <person name="Jarju S."/>
            <person name="Secka A."/>
            <person name="Antonio M."/>
            <person name="Oren A."/>
            <person name="Chaudhuri R.R."/>
            <person name="La Ragione R."/>
            <person name="Hildebrand F."/>
            <person name="Pallen M.J."/>
        </authorList>
    </citation>
    <scope>NUCLEOTIDE SEQUENCE</scope>
    <source>
        <strain evidence="7">ChiBcec16-1751</strain>
    </source>
</reference>
<keyword evidence="2 4" id="KW-0808">Transferase</keyword>
<dbReference type="InterPro" id="IPR003000">
    <property type="entry name" value="Sirtuin"/>
</dbReference>
<evidence type="ECO:0000313" key="7">
    <source>
        <dbReference type="EMBL" id="HIS63864.1"/>
    </source>
</evidence>
<dbReference type="NCBIfam" id="NF001753">
    <property type="entry name" value="PRK00481.1-3"/>
    <property type="match status" value="1"/>
</dbReference>
<dbReference type="InterPro" id="IPR026591">
    <property type="entry name" value="Sirtuin_cat_small_dom_sf"/>
</dbReference>
<evidence type="ECO:0000259" key="6">
    <source>
        <dbReference type="PROSITE" id="PS50305"/>
    </source>
</evidence>
<keyword evidence="3 4" id="KW-0520">NAD</keyword>
<dbReference type="GO" id="GO:0005737">
    <property type="term" value="C:cytoplasm"/>
    <property type="evidence" value="ECO:0007669"/>
    <property type="project" value="UniProtKB-SubCell"/>
</dbReference>